<feature type="region of interest" description="Disordered" evidence="1">
    <location>
        <begin position="1"/>
        <end position="30"/>
    </location>
</feature>
<dbReference type="EMBL" id="CAVMBE010000005">
    <property type="protein sequence ID" value="CAK3833074.1"/>
    <property type="molecule type" value="Genomic_DNA"/>
</dbReference>
<evidence type="ECO:0000313" key="3">
    <source>
        <dbReference type="Proteomes" id="UP001296104"/>
    </source>
</evidence>
<protein>
    <submittedName>
        <fullName evidence="2">Uncharacterized protein</fullName>
    </submittedName>
</protein>
<evidence type="ECO:0000256" key="1">
    <source>
        <dbReference type="SAM" id="MobiDB-lite"/>
    </source>
</evidence>
<gene>
    <name evidence="2" type="ORF">LECACI_7A001374</name>
</gene>
<reference evidence="2" key="1">
    <citation type="submission" date="2023-11" db="EMBL/GenBank/DDBJ databases">
        <authorList>
            <person name="Alioto T."/>
            <person name="Alioto T."/>
            <person name="Gomez Garrido J."/>
        </authorList>
    </citation>
    <scope>NUCLEOTIDE SEQUENCE</scope>
</reference>
<dbReference type="Proteomes" id="UP001296104">
    <property type="component" value="Unassembled WGS sequence"/>
</dbReference>
<dbReference type="AlphaFoldDB" id="A0AAI8YSV7"/>
<feature type="compositionally biased region" description="Basic and acidic residues" evidence="1">
    <location>
        <begin position="11"/>
        <end position="30"/>
    </location>
</feature>
<accession>A0AAI8YSV7</accession>
<proteinExistence type="predicted"/>
<feature type="region of interest" description="Disordered" evidence="1">
    <location>
        <begin position="151"/>
        <end position="170"/>
    </location>
</feature>
<keyword evidence="3" id="KW-1185">Reference proteome</keyword>
<organism evidence="2 3">
    <name type="scientific">Lecanosticta acicola</name>
    <dbReference type="NCBI Taxonomy" id="111012"/>
    <lineage>
        <taxon>Eukaryota</taxon>
        <taxon>Fungi</taxon>
        <taxon>Dikarya</taxon>
        <taxon>Ascomycota</taxon>
        <taxon>Pezizomycotina</taxon>
        <taxon>Dothideomycetes</taxon>
        <taxon>Dothideomycetidae</taxon>
        <taxon>Mycosphaerellales</taxon>
        <taxon>Mycosphaerellaceae</taxon>
        <taxon>Lecanosticta</taxon>
    </lineage>
</organism>
<comment type="caution">
    <text evidence="2">The sequence shown here is derived from an EMBL/GenBank/DDBJ whole genome shotgun (WGS) entry which is preliminary data.</text>
</comment>
<evidence type="ECO:0000313" key="2">
    <source>
        <dbReference type="EMBL" id="CAK3833074.1"/>
    </source>
</evidence>
<name>A0AAI8YSV7_9PEZI</name>
<sequence length="170" mass="19346">MASNAAEPNADDGKEVQLRQDFKRQDPEPLELYKDDEGTIIKHNEDGLQMLISMPTRTDKSVWVPKDTAFFRVLHPHDDFPLRVTHDFTDPNNANIFFRKGDLGKIFAHSPDGKIVRVTIPRYDHPVHIPKSYLEIGTERIRPGDRTMQFATAPNALHGPPTPDVQDDQP</sequence>